<dbReference type="GO" id="GO:0047753">
    <property type="term" value="F:choline-sulfatase activity"/>
    <property type="evidence" value="ECO:0007669"/>
    <property type="project" value="UniProtKB-EC"/>
</dbReference>
<feature type="domain" description="Sulfatase N-terminal" evidence="4">
    <location>
        <begin position="27"/>
        <end position="455"/>
    </location>
</feature>
<reference evidence="5 6" key="1">
    <citation type="submission" date="2019-02" db="EMBL/GenBank/DDBJ databases">
        <title>Deep-cultivation of Planctomycetes and their phenomic and genomic characterization uncovers novel biology.</title>
        <authorList>
            <person name="Wiegand S."/>
            <person name="Jogler M."/>
            <person name="Boedeker C."/>
            <person name="Pinto D."/>
            <person name="Vollmers J."/>
            <person name="Rivas-Marin E."/>
            <person name="Kohn T."/>
            <person name="Peeters S.H."/>
            <person name="Heuer A."/>
            <person name="Rast P."/>
            <person name="Oberbeckmann S."/>
            <person name="Bunk B."/>
            <person name="Jeske O."/>
            <person name="Meyerdierks A."/>
            <person name="Storesund J.E."/>
            <person name="Kallscheuer N."/>
            <person name="Luecker S."/>
            <person name="Lage O.M."/>
            <person name="Pohl T."/>
            <person name="Merkel B.J."/>
            <person name="Hornburger P."/>
            <person name="Mueller R.-W."/>
            <person name="Bruemmer F."/>
            <person name="Labrenz M."/>
            <person name="Spormann A.M."/>
            <person name="Op Den Camp H."/>
            <person name="Overmann J."/>
            <person name="Amann R."/>
            <person name="Jetten M.S.M."/>
            <person name="Mascher T."/>
            <person name="Medema M.H."/>
            <person name="Devos D.P."/>
            <person name="Kaster A.-K."/>
            <person name="Ovreas L."/>
            <person name="Rohde M."/>
            <person name="Galperin M.Y."/>
            <person name="Jogler C."/>
        </authorList>
    </citation>
    <scope>NUCLEOTIDE SEQUENCE [LARGE SCALE GENOMIC DNA]</scope>
    <source>
        <strain evidence="5 6">CA13</strain>
    </source>
</reference>
<keyword evidence="6" id="KW-1185">Reference proteome</keyword>
<sequence length="609" mass="68557" precursor="true">MKFAICISLLGLTLITRLHAVDDVLQPNMLWVVTDDQRADSINAFNRMRFEQDNSRLGKVMSPNVDRLAAMGTTFLNTYNQNPSCAPSRAVMNTGRYSHRTGVYGFEYYNPTGQAHWRPMAPETLRDVAGYQTVAVGKNGLYAQHFKGKRGGTAPPLYQVNFGYRNEFAAKGLVDWHPETKWKGGKKGARTEFFFLPDGRKLSVTAESSDPDNRKEIRDRCRLFRHYAPGESNASNAGLILAGVNPQSPDKTRDGSFTTAILDHLDHPDETYVTKLGINQQGPDSSHPLFAYCGFEFPHTPVLPPQSWRNKFREFRYEIPNFTPEELASFPPQIQKLYKNSQSDHFTDEEKHLMIADYFAFCAYGDSLVGKVVDGFIHFSETQKRPWLVLYVCGDNGWRLNEHGMVSKFAHFDTDLHNPIIVASSDKNMFPAGKTVRDFTCFVDIAPTFLSAAGINLDQPDYQYLDGRDLAKVANGKVPPRDYIIAEPTHVTGPRAVIRTRDYKFSMKVRPSNKPGKEMDWALQANLKDIEPVFFDLRSDPSERNNLAFDPYYINVINAMRTKLQSIVLGDGRVEVPWSKAGGDPVFVSNFAPGADDGILELPNLNPKG</sequence>
<protein>
    <submittedName>
        <fullName evidence="5">Choline-sulfatase</fullName>
        <ecNumber evidence="5">3.1.6.6</ecNumber>
    </submittedName>
</protein>
<evidence type="ECO:0000259" key="4">
    <source>
        <dbReference type="Pfam" id="PF00884"/>
    </source>
</evidence>
<dbReference type="Proteomes" id="UP000315010">
    <property type="component" value="Unassembled WGS sequence"/>
</dbReference>
<feature type="chain" id="PRO_5022751103" evidence="3">
    <location>
        <begin position="21"/>
        <end position="609"/>
    </location>
</feature>
<dbReference type="SUPFAM" id="SSF53649">
    <property type="entry name" value="Alkaline phosphatase-like"/>
    <property type="match status" value="1"/>
</dbReference>
<dbReference type="Pfam" id="PF00884">
    <property type="entry name" value="Sulfatase"/>
    <property type="match status" value="1"/>
</dbReference>
<dbReference type="InterPro" id="IPR000917">
    <property type="entry name" value="Sulfatase_N"/>
</dbReference>
<proteinExistence type="inferred from homology"/>
<comment type="similarity">
    <text evidence="1">Belongs to the sulfatase family.</text>
</comment>
<feature type="signal peptide" evidence="3">
    <location>
        <begin position="1"/>
        <end position="20"/>
    </location>
</feature>
<evidence type="ECO:0000256" key="3">
    <source>
        <dbReference type="SAM" id="SignalP"/>
    </source>
</evidence>
<evidence type="ECO:0000256" key="2">
    <source>
        <dbReference type="ARBA" id="ARBA00022801"/>
    </source>
</evidence>
<organism evidence="5 6">
    <name type="scientific">Novipirellula herctigrandis</name>
    <dbReference type="NCBI Taxonomy" id="2527986"/>
    <lineage>
        <taxon>Bacteria</taxon>
        <taxon>Pseudomonadati</taxon>
        <taxon>Planctomycetota</taxon>
        <taxon>Planctomycetia</taxon>
        <taxon>Pirellulales</taxon>
        <taxon>Pirellulaceae</taxon>
        <taxon>Novipirellula</taxon>
    </lineage>
</organism>
<dbReference type="CDD" id="cd16153">
    <property type="entry name" value="sulfatase_like"/>
    <property type="match status" value="1"/>
</dbReference>
<dbReference type="PANTHER" id="PTHR42693:SF53">
    <property type="entry name" value="ENDO-4-O-SULFATASE"/>
    <property type="match status" value="1"/>
</dbReference>
<comment type="caution">
    <text evidence="5">The sequence shown here is derived from an EMBL/GenBank/DDBJ whole genome shotgun (WGS) entry which is preliminary data.</text>
</comment>
<evidence type="ECO:0000313" key="5">
    <source>
        <dbReference type="EMBL" id="TWT80780.1"/>
    </source>
</evidence>
<keyword evidence="3" id="KW-0732">Signal</keyword>
<dbReference type="InterPro" id="IPR017850">
    <property type="entry name" value="Alkaline_phosphatase_core_sf"/>
</dbReference>
<dbReference type="PANTHER" id="PTHR42693">
    <property type="entry name" value="ARYLSULFATASE FAMILY MEMBER"/>
    <property type="match status" value="1"/>
</dbReference>
<name>A0A5C5Z0T9_9BACT</name>
<dbReference type="EC" id="3.1.6.6" evidence="5"/>
<evidence type="ECO:0000313" key="6">
    <source>
        <dbReference type="Proteomes" id="UP000315010"/>
    </source>
</evidence>
<dbReference type="EMBL" id="SJPJ01000001">
    <property type="protein sequence ID" value="TWT80780.1"/>
    <property type="molecule type" value="Genomic_DNA"/>
</dbReference>
<dbReference type="RefSeq" id="WP_146396022.1">
    <property type="nucleotide sequence ID" value="NZ_SJPJ01000001.1"/>
</dbReference>
<accession>A0A5C5Z0T9</accession>
<gene>
    <name evidence="5" type="primary">betC_14</name>
    <name evidence="5" type="ORF">CA13_22260</name>
</gene>
<dbReference type="InterPro" id="IPR050738">
    <property type="entry name" value="Sulfatase"/>
</dbReference>
<dbReference type="OrthoDB" id="9803751at2"/>
<dbReference type="Gene3D" id="3.40.720.10">
    <property type="entry name" value="Alkaline Phosphatase, subunit A"/>
    <property type="match status" value="1"/>
</dbReference>
<evidence type="ECO:0000256" key="1">
    <source>
        <dbReference type="ARBA" id="ARBA00008779"/>
    </source>
</evidence>
<keyword evidence="2 5" id="KW-0378">Hydrolase</keyword>
<dbReference type="AlphaFoldDB" id="A0A5C5Z0T9"/>
<dbReference type="GO" id="GO:0004065">
    <property type="term" value="F:arylsulfatase activity"/>
    <property type="evidence" value="ECO:0007669"/>
    <property type="project" value="TreeGrafter"/>
</dbReference>